<keyword evidence="14" id="KW-0628">Postsynaptic cell membrane</keyword>
<reference evidence="22" key="3">
    <citation type="submission" date="2015-06" db="UniProtKB">
        <authorList>
            <consortium name="EnsemblMetazoa"/>
        </authorList>
    </citation>
    <scope>IDENTIFICATION</scope>
</reference>
<dbReference type="EnsemblMetazoa" id="CapteT148064">
    <property type="protein sequence ID" value="CapteP148064"/>
    <property type="gene ID" value="CapteG148064"/>
</dbReference>
<evidence type="ECO:0000256" key="13">
    <source>
        <dbReference type="ARBA" id="ARBA00023214"/>
    </source>
</evidence>
<feature type="transmembrane region" description="Helical" evidence="18">
    <location>
        <begin position="370"/>
        <end position="387"/>
    </location>
</feature>
<evidence type="ECO:0000256" key="17">
    <source>
        <dbReference type="ARBA" id="ARBA00034104"/>
    </source>
</evidence>
<dbReference type="GO" id="GO:0034707">
    <property type="term" value="C:chloride channel complex"/>
    <property type="evidence" value="ECO:0007669"/>
    <property type="project" value="UniProtKB-KW"/>
</dbReference>
<keyword evidence="5 18" id="KW-1133">Transmembrane helix</keyword>
<keyword evidence="10" id="KW-0675">Receptor</keyword>
<evidence type="ECO:0000256" key="15">
    <source>
        <dbReference type="ARBA" id="ARBA00023286"/>
    </source>
</evidence>
<dbReference type="InterPro" id="IPR018000">
    <property type="entry name" value="Neurotransmitter_ion_chnl_CS"/>
</dbReference>
<dbReference type="GO" id="GO:0005230">
    <property type="term" value="F:extracellular ligand-gated monoatomic ion channel activity"/>
    <property type="evidence" value="ECO:0007669"/>
    <property type="project" value="InterPro"/>
</dbReference>
<name>R7UPT2_CAPTE</name>
<dbReference type="PRINTS" id="PR01079">
    <property type="entry name" value="GABAARALPHA"/>
</dbReference>
<dbReference type="NCBIfam" id="TIGR00860">
    <property type="entry name" value="LIC"/>
    <property type="match status" value="1"/>
</dbReference>
<keyword evidence="12" id="KW-0325">Glycoprotein</keyword>
<evidence type="ECO:0000256" key="7">
    <source>
        <dbReference type="ARBA" id="ARBA00023065"/>
    </source>
</evidence>
<comment type="similarity">
    <text evidence="18">Belongs to the ligand-gated ion channel (TC 1.A.9) family.</text>
</comment>
<dbReference type="InterPro" id="IPR001390">
    <property type="entry name" value="GABAAa_rcpt"/>
</dbReference>
<proteinExistence type="inferred from homology"/>
<sequence>MGPISESDMTYSMDTYFRQTWRDDRLKFSGPYDQLAVSTMILNEIWKPDTYFHNGQGAYLHTTTTPNKLLRIRNNGVVLYSMRLTIKASCPMYLQRFPVDMQSCPLQFGSYAYTSKHVVYEWKNGQHNSIETAGDMRLSQFDLVSTPAETVVVSNNSGEFSTLKVHFVLQRHMGYFLIQVYVPCTLIVILSWVSFWINREATSDRVSLGILTELTLTTISMDTRNDVPRVAYATALDHFFIMCYVFVTATLLEFAGVHYFTKIGSGEATFDADYCPPSEDSADDEGEDIPNNTNSMHYHSNSVYYRSHDNQCSLNGGAREAEVSPTKRDSSFYKLLKCLTGSYSYKKVMIERSNPQGVNRVSRIDRAARVLFPLSFIILNIIYWMTYTKYAQL</sequence>
<dbReference type="Gene3D" id="1.20.58.390">
    <property type="entry name" value="Neurotransmitter-gated ion-channel transmembrane domain"/>
    <property type="match status" value="1"/>
</dbReference>
<dbReference type="EMBL" id="AMQN01006847">
    <property type="status" value="NOT_ANNOTATED_CDS"/>
    <property type="molecule type" value="Genomic_DNA"/>
</dbReference>
<keyword evidence="6" id="KW-0770">Synapse</keyword>
<evidence type="ECO:0000256" key="6">
    <source>
        <dbReference type="ARBA" id="ARBA00023018"/>
    </source>
</evidence>
<evidence type="ECO:0000256" key="11">
    <source>
        <dbReference type="ARBA" id="ARBA00023173"/>
    </source>
</evidence>
<keyword evidence="23" id="KW-1185">Reference proteome</keyword>
<evidence type="ECO:0000256" key="4">
    <source>
        <dbReference type="ARBA" id="ARBA00022729"/>
    </source>
</evidence>
<comment type="caution">
    <text evidence="18">Lacks conserved residue(s) required for the propagation of feature annotation.</text>
</comment>
<evidence type="ECO:0000256" key="1">
    <source>
        <dbReference type="ARBA" id="ARBA00022448"/>
    </source>
</evidence>
<evidence type="ECO:0000256" key="14">
    <source>
        <dbReference type="ARBA" id="ARBA00023257"/>
    </source>
</evidence>
<keyword evidence="4" id="KW-0732">Signal</keyword>
<dbReference type="OMA" id="WEVQNNA"/>
<keyword evidence="16 18" id="KW-0407">Ion channel</keyword>
<evidence type="ECO:0000256" key="8">
    <source>
        <dbReference type="ARBA" id="ARBA00023136"/>
    </source>
</evidence>
<dbReference type="Gene3D" id="2.70.170.10">
    <property type="entry name" value="Neurotransmitter-gated ion-channel ligand-binding domain"/>
    <property type="match status" value="1"/>
</dbReference>
<dbReference type="GO" id="GO:0045211">
    <property type="term" value="C:postsynaptic membrane"/>
    <property type="evidence" value="ECO:0007669"/>
    <property type="project" value="UniProtKB-SubCell"/>
</dbReference>
<keyword evidence="9" id="KW-1015">Disulfide bond</keyword>
<evidence type="ECO:0008006" key="24">
    <source>
        <dbReference type="Google" id="ProtNLM"/>
    </source>
</evidence>
<reference evidence="23" key="1">
    <citation type="submission" date="2012-12" db="EMBL/GenBank/DDBJ databases">
        <authorList>
            <person name="Hellsten U."/>
            <person name="Grimwood J."/>
            <person name="Chapman J.A."/>
            <person name="Shapiro H."/>
            <person name="Aerts A."/>
            <person name="Otillar R.P."/>
            <person name="Terry A.Y."/>
            <person name="Boore J.L."/>
            <person name="Simakov O."/>
            <person name="Marletaz F."/>
            <person name="Cho S.-J."/>
            <person name="Edsinger-Gonzales E."/>
            <person name="Havlak P."/>
            <person name="Kuo D.-H."/>
            <person name="Larsson T."/>
            <person name="Lv J."/>
            <person name="Arendt D."/>
            <person name="Savage R."/>
            <person name="Osoegawa K."/>
            <person name="de Jong P."/>
            <person name="Lindberg D.R."/>
            <person name="Seaver E.C."/>
            <person name="Weisblat D.A."/>
            <person name="Putnam N.H."/>
            <person name="Grigoriev I.V."/>
            <person name="Rokhsar D.S."/>
        </authorList>
    </citation>
    <scope>NUCLEOTIDE SEQUENCE</scope>
    <source>
        <strain evidence="23">I ESC-2004</strain>
    </source>
</reference>
<dbReference type="InterPro" id="IPR036719">
    <property type="entry name" value="Neuro-gated_channel_TM_sf"/>
</dbReference>
<keyword evidence="1 18" id="KW-0813">Transport</keyword>
<dbReference type="FunCoup" id="R7UPT2">
    <property type="interactions" value="96"/>
</dbReference>
<evidence type="ECO:0000313" key="23">
    <source>
        <dbReference type="Proteomes" id="UP000014760"/>
    </source>
</evidence>
<feature type="transmembrane region" description="Helical" evidence="18">
    <location>
        <begin position="230"/>
        <end position="252"/>
    </location>
</feature>
<keyword evidence="2" id="KW-1003">Cell membrane</keyword>
<evidence type="ECO:0000259" key="19">
    <source>
        <dbReference type="Pfam" id="PF02931"/>
    </source>
</evidence>
<dbReference type="GO" id="GO:0004890">
    <property type="term" value="F:GABA-A receptor activity"/>
    <property type="evidence" value="ECO:0007669"/>
    <property type="project" value="InterPro"/>
</dbReference>
<evidence type="ECO:0000256" key="16">
    <source>
        <dbReference type="ARBA" id="ARBA00023303"/>
    </source>
</evidence>
<keyword evidence="11" id="KW-0869">Chloride channel</keyword>
<feature type="transmembrane region" description="Helical" evidence="18">
    <location>
        <begin position="174"/>
        <end position="197"/>
    </location>
</feature>
<evidence type="ECO:0000259" key="20">
    <source>
        <dbReference type="Pfam" id="PF02932"/>
    </source>
</evidence>
<keyword evidence="15" id="KW-1071">Ligand-gated ion channel</keyword>
<evidence type="ECO:0000313" key="22">
    <source>
        <dbReference type="EnsemblMetazoa" id="CapteP148064"/>
    </source>
</evidence>
<dbReference type="CDD" id="cd19049">
    <property type="entry name" value="LGIC_TM_anion"/>
    <property type="match status" value="1"/>
</dbReference>
<evidence type="ECO:0000256" key="12">
    <source>
        <dbReference type="ARBA" id="ARBA00023180"/>
    </source>
</evidence>
<dbReference type="PANTHER" id="PTHR18945">
    <property type="entry name" value="NEUROTRANSMITTER GATED ION CHANNEL"/>
    <property type="match status" value="1"/>
</dbReference>
<gene>
    <name evidence="21" type="ORF">CAPTEDRAFT_148064</name>
</gene>
<dbReference type="AlphaFoldDB" id="R7UPT2"/>
<dbReference type="InterPro" id="IPR006202">
    <property type="entry name" value="Neur_chan_lig-bd"/>
</dbReference>
<evidence type="ECO:0000256" key="10">
    <source>
        <dbReference type="ARBA" id="ARBA00023170"/>
    </source>
</evidence>
<accession>R7UPT2</accession>
<evidence type="ECO:0000256" key="9">
    <source>
        <dbReference type="ARBA" id="ARBA00023157"/>
    </source>
</evidence>
<dbReference type="PRINTS" id="PR00253">
    <property type="entry name" value="GABAARECEPTR"/>
</dbReference>
<organism evidence="21">
    <name type="scientific">Capitella teleta</name>
    <name type="common">Polychaete worm</name>
    <dbReference type="NCBI Taxonomy" id="283909"/>
    <lineage>
        <taxon>Eukaryota</taxon>
        <taxon>Metazoa</taxon>
        <taxon>Spiralia</taxon>
        <taxon>Lophotrochozoa</taxon>
        <taxon>Annelida</taxon>
        <taxon>Polychaeta</taxon>
        <taxon>Sedentaria</taxon>
        <taxon>Scolecida</taxon>
        <taxon>Capitellidae</taxon>
        <taxon>Capitella</taxon>
    </lineage>
</organism>
<reference evidence="21 23" key="2">
    <citation type="journal article" date="2013" name="Nature">
        <title>Insights into bilaterian evolution from three spiralian genomes.</title>
        <authorList>
            <person name="Simakov O."/>
            <person name="Marletaz F."/>
            <person name="Cho S.J."/>
            <person name="Edsinger-Gonzales E."/>
            <person name="Havlak P."/>
            <person name="Hellsten U."/>
            <person name="Kuo D.H."/>
            <person name="Larsson T."/>
            <person name="Lv J."/>
            <person name="Arendt D."/>
            <person name="Savage R."/>
            <person name="Osoegawa K."/>
            <person name="de Jong P."/>
            <person name="Grimwood J."/>
            <person name="Chapman J.A."/>
            <person name="Shapiro H."/>
            <person name="Aerts A."/>
            <person name="Otillar R.P."/>
            <person name="Terry A.Y."/>
            <person name="Boore J.L."/>
            <person name="Grigoriev I.V."/>
            <person name="Lindberg D.R."/>
            <person name="Seaver E.C."/>
            <person name="Weisblat D.A."/>
            <person name="Putnam N.H."/>
            <person name="Rokhsar D.S."/>
        </authorList>
    </citation>
    <scope>NUCLEOTIDE SEQUENCE</scope>
    <source>
        <strain evidence="21 23">I ESC-2004</strain>
    </source>
</reference>
<comment type="subcellular location">
    <subcellularLocation>
        <location evidence="17">Postsynaptic cell membrane</location>
        <topology evidence="17">Multi-pass membrane protein</topology>
    </subcellularLocation>
</comment>
<dbReference type="Pfam" id="PF02931">
    <property type="entry name" value="Neur_chan_LBD"/>
    <property type="match status" value="1"/>
</dbReference>
<dbReference type="Pfam" id="PF02932">
    <property type="entry name" value="Neur_chan_memb"/>
    <property type="match status" value="1"/>
</dbReference>
<evidence type="ECO:0000256" key="18">
    <source>
        <dbReference type="RuleBase" id="RU000687"/>
    </source>
</evidence>
<dbReference type="SUPFAM" id="SSF90112">
    <property type="entry name" value="Neurotransmitter-gated ion-channel transmembrane pore"/>
    <property type="match status" value="1"/>
</dbReference>
<keyword evidence="3 18" id="KW-0812">Transmembrane</keyword>
<dbReference type="InterPro" id="IPR006028">
    <property type="entry name" value="GABAA/Glycine_rcpt"/>
</dbReference>
<dbReference type="EMBL" id="KB299334">
    <property type="protein sequence ID" value="ELU08088.1"/>
    <property type="molecule type" value="Genomic_DNA"/>
</dbReference>
<dbReference type="GO" id="GO:0005254">
    <property type="term" value="F:chloride channel activity"/>
    <property type="evidence" value="ECO:0007669"/>
    <property type="project" value="UniProtKB-KW"/>
</dbReference>
<dbReference type="Proteomes" id="UP000014760">
    <property type="component" value="Unassembled WGS sequence"/>
</dbReference>
<dbReference type="PROSITE" id="PS00236">
    <property type="entry name" value="NEUROTR_ION_CHANNEL"/>
    <property type="match status" value="1"/>
</dbReference>
<dbReference type="PRINTS" id="PR00252">
    <property type="entry name" value="NRIONCHANNEL"/>
</dbReference>
<feature type="domain" description="Neurotransmitter-gated ion-channel transmembrane" evidence="20">
    <location>
        <begin position="180"/>
        <end position="384"/>
    </location>
</feature>
<dbReference type="STRING" id="283909.R7UPT2"/>
<keyword evidence="8 18" id="KW-0472">Membrane</keyword>
<feature type="domain" description="Neurotransmitter-gated ion-channel ligand-binding" evidence="19">
    <location>
        <begin position="3"/>
        <end position="173"/>
    </location>
</feature>
<dbReference type="OrthoDB" id="203862at2759"/>
<evidence type="ECO:0000256" key="2">
    <source>
        <dbReference type="ARBA" id="ARBA00022475"/>
    </source>
</evidence>
<dbReference type="HOGENOM" id="CLU_010920_1_2_1"/>
<dbReference type="InterPro" id="IPR038050">
    <property type="entry name" value="Neuro_actylchol_rec"/>
</dbReference>
<evidence type="ECO:0000313" key="21">
    <source>
        <dbReference type="EMBL" id="ELU08088.1"/>
    </source>
</evidence>
<evidence type="ECO:0000256" key="5">
    <source>
        <dbReference type="ARBA" id="ARBA00022989"/>
    </source>
</evidence>
<protein>
    <recommendedName>
        <fullName evidence="24">Neurotransmitter-gated ion-channel ligand-binding domain-containing protein</fullName>
    </recommendedName>
</protein>
<dbReference type="InterPro" id="IPR036734">
    <property type="entry name" value="Neur_chan_lig-bd_sf"/>
</dbReference>
<keyword evidence="7 18" id="KW-0406">Ion transport</keyword>
<keyword evidence="13" id="KW-0868">Chloride</keyword>
<dbReference type="FunFam" id="2.70.170.10:FF:000003">
    <property type="entry name" value="Putative gamma-aminobutyric acid receptor subunit gamma-2"/>
    <property type="match status" value="1"/>
</dbReference>
<dbReference type="SUPFAM" id="SSF63712">
    <property type="entry name" value="Nicotinic receptor ligand binding domain-like"/>
    <property type="match status" value="1"/>
</dbReference>
<dbReference type="InterPro" id="IPR006029">
    <property type="entry name" value="Neurotrans-gated_channel_TM"/>
</dbReference>
<evidence type="ECO:0000256" key="3">
    <source>
        <dbReference type="ARBA" id="ARBA00022692"/>
    </source>
</evidence>
<dbReference type="InterPro" id="IPR006201">
    <property type="entry name" value="Neur_channel"/>
</dbReference>